<dbReference type="EMBL" id="SHOA02000203">
    <property type="protein sequence ID" value="TDH66399.1"/>
    <property type="molecule type" value="Genomic_DNA"/>
</dbReference>
<dbReference type="InterPro" id="IPR006155">
    <property type="entry name" value="Josephin"/>
</dbReference>
<evidence type="ECO:0000256" key="3">
    <source>
        <dbReference type="ARBA" id="ARBA00022670"/>
    </source>
</evidence>
<dbReference type="InterPro" id="IPR040053">
    <property type="entry name" value="JOSD1/2"/>
</dbReference>
<dbReference type="PROSITE" id="PS50957">
    <property type="entry name" value="JOSEPHIN"/>
    <property type="match status" value="1"/>
</dbReference>
<comment type="caution">
    <text evidence="8">The sequence shown here is derived from an EMBL/GenBank/DDBJ whole genome shotgun (WGS) entry which is preliminary data.</text>
</comment>
<dbReference type="Pfam" id="PF02099">
    <property type="entry name" value="Josephin"/>
    <property type="match status" value="1"/>
</dbReference>
<dbReference type="GO" id="GO:0004843">
    <property type="term" value="F:cysteine-type deubiquitinase activity"/>
    <property type="evidence" value="ECO:0007669"/>
    <property type="project" value="UniProtKB-EC"/>
</dbReference>
<accession>A0A976FH21</accession>
<reference evidence="8 9" key="1">
    <citation type="journal article" date="2021" name="Genome Biol.">
        <title>AFLAP: assembly-free linkage analysis pipeline using k-mers from genome sequencing data.</title>
        <authorList>
            <person name="Fletcher K."/>
            <person name="Zhang L."/>
            <person name="Gil J."/>
            <person name="Han R."/>
            <person name="Cavanaugh K."/>
            <person name="Michelmore R."/>
        </authorList>
    </citation>
    <scope>NUCLEOTIDE SEQUENCE [LARGE SCALE GENOMIC DNA]</scope>
    <source>
        <strain evidence="8 9">SF5</strain>
    </source>
</reference>
<evidence type="ECO:0000256" key="1">
    <source>
        <dbReference type="ARBA" id="ARBA00000707"/>
    </source>
</evidence>
<proteinExistence type="predicted"/>
<comment type="caution">
    <text evidence="6">Lacks conserved residue(s) required for the propagation of feature annotation.</text>
</comment>
<evidence type="ECO:0000313" key="8">
    <source>
        <dbReference type="EMBL" id="TDH66399.1"/>
    </source>
</evidence>
<dbReference type="AlphaFoldDB" id="A0A976FH21"/>
<protein>
    <recommendedName>
        <fullName evidence="2">ubiquitinyl hydrolase 1</fullName>
        <ecNumber evidence="2">3.4.19.12</ecNumber>
    </recommendedName>
</protein>
<dbReference type="SMART" id="SM01246">
    <property type="entry name" value="Josephin"/>
    <property type="match status" value="1"/>
</dbReference>
<organism evidence="8 9">
    <name type="scientific">Bremia lactucae</name>
    <name type="common">Lettuce downy mildew</name>
    <dbReference type="NCBI Taxonomy" id="4779"/>
    <lineage>
        <taxon>Eukaryota</taxon>
        <taxon>Sar</taxon>
        <taxon>Stramenopiles</taxon>
        <taxon>Oomycota</taxon>
        <taxon>Peronosporomycetes</taxon>
        <taxon>Peronosporales</taxon>
        <taxon>Peronosporaceae</taxon>
        <taxon>Bremia</taxon>
    </lineage>
</organism>
<dbReference type="KEGG" id="blac:94349931"/>
<dbReference type="PANTHER" id="PTHR13291">
    <property type="entry name" value="JOSEPHIN 1, 2"/>
    <property type="match status" value="1"/>
</dbReference>
<dbReference type="Gene3D" id="3.90.70.40">
    <property type="match status" value="1"/>
</dbReference>
<evidence type="ECO:0000256" key="6">
    <source>
        <dbReference type="PROSITE-ProRule" id="PRU00331"/>
    </source>
</evidence>
<evidence type="ECO:0000256" key="2">
    <source>
        <dbReference type="ARBA" id="ARBA00012759"/>
    </source>
</evidence>
<dbReference type="GO" id="GO:0016579">
    <property type="term" value="P:protein deubiquitination"/>
    <property type="evidence" value="ECO:0007669"/>
    <property type="project" value="InterPro"/>
</dbReference>
<keyword evidence="4" id="KW-0833">Ubl conjugation pathway</keyword>
<dbReference type="GO" id="GO:0006508">
    <property type="term" value="P:proteolysis"/>
    <property type="evidence" value="ECO:0007669"/>
    <property type="project" value="UniProtKB-KW"/>
</dbReference>
<name>A0A976FH21_BRELC</name>
<dbReference type="OrthoDB" id="422700at2759"/>
<dbReference type="PANTHER" id="PTHR13291:SF0">
    <property type="entry name" value="JOSEPHIN-LIKE PROTEIN"/>
    <property type="match status" value="1"/>
</dbReference>
<sequence>MRVLGPVFSKDDLERACVELVALIDPNAESSGMAWAWNPYRAPLGLGNYDVNALTYALQQKGYTMKWLDKRLPMDDNFVKFDEVEGILCNIEMSTMLSSVWTQRHWFAIRKIHGVCYNLDSKLEAPVPFPLESECYKFLQELVNTGECELFAIKNSET</sequence>
<keyword evidence="5" id="KW-0378">Hydrolase</keyword>
<gene>
    <name evidence="8" type="ORF">CCR75_006189</name>
</gene>
<evidence type="ECO:0000313" key="9">
    <source>
        <dbReference type="Proteomes" id="UP000294530"/>
    </source>
</evidence>
<evidence type="ECO:0000259" key="7">
    <source>
        <dbReference type="PROSITE" id="PS50957"/>
    </source>
</evidence>
<comment type="catalytic activity">
    <reaction evidence="1">
        <text>Thiol-dependent hydrolysis of ester, thioester, amide, peptide and isopeptide bonds formed by the C-terminal Gly of ubiquitin (a 76-residue protein attached to proteins as an intracellular targeting signal).</text>
        <dbReference type="EC" id="3.4.19.12"/>
    </reaction>
</comment>
<evidence type="ECO:0000256" key="5">
    <source>
        <dbReference type="ARBA" id="ARBA00022801"/>
    </source>
</evidence>
<dbReference type="Proteomes" id="UP000294530">
    <property type="component" value="Unassembled WGS sequence"/>
</dbReference>
<keyword evidence="9" id="KW-1185">Reference proteome</keyword>
<dbReference type="RefSeq" id="XP_067815898.1">
    <property type="nucleotide sequence ID" value="XM_067964260.1"/>
</dbReference>
<feature type="domain" description="Josephin" evidence="7">
    <location>
        <begin position="1"/>
        <end position="158"/>
    </location>
</feature>
<keyword evidence="3" id="KW-0645">Protease</keyword>
<dbReference type="EC" id="3.4.19.12" evidence="2"/>
<dbReference type="GeneID" id="94349931"/>
<evidence type="ECO:0000256" key="4">
    <source>
        <dbReference type="ARBA" id="ARBA00022786"/>
    </source>
</evidence>